<sequence length="194" mass="22925">MVKDKRKKKRKAVICRIPDLPELKYIAKKFYLWGFINAGNFADNLDDLPEEEIIDSFNWDWVQERNKSWGFSEDNSEFYTRLNKLKVKRFSSRKDHNQDVKDDLVSKIVSRAPNSIKKLLKLVFEGKTIILEPDIGDYSYTLEINKLDTEFYSHTHNSLIFDNMNEKNLDRLADQLIGDILGDRPGLNWHVEKR</sequence>
<organism evidence="1">
    <name type="scientific">marine sediment metagenome</name>
    <dbReference type="NCBI Taxonomy" id="412755"/>
    <lineage>
        <taxon>unclassified sequences</taxon>
        <taxon>metagenomes</taxon>
        <taxon>ecological metagenomes</taxon>
    </lineage>
</organism>
<gene>
    <name evidence="1" type="ORF">LCGC14_1946690</name>
</gene>
<evidence type="ECO:0000313" key="1">
    <source>
        <dbReference type="EMBL" id="KKL86243.1"/>
    </source>
</evidence>
<accession>A0A0F9FJ28</accession>
<name>A0A0F9FJ28_9ZZZZ</name>
<dbReference type="EMBL" id="LAZR01021169">
    <property type="protein sequence ID" value="KKL86243.1"/>
    <property type="molecule type" value="Genomic_DNA"/>
</dbReference>
<protein>
    <submittedName>
        <fullName evidence="1">Uncharacterized protein</fullName>
    </submittedName>
</protein>
<comment type="caution">
    <text evidence="1">The sequence shown here is derived from an EMBL/GenBank/DDBJ whole genome shotgun (WGS) entry which is preliminary data.</text>
</comment>
<dbReference type="AlphaFoldDB" id="A0A0F9FJ28"/>
<proteinExistence type="predicted"/>
<reference evidence="1" key="1">
    <citation type="journal article" date="2015" name="Nature">
        <title>Complex archaea that bridge the gap between prokaryotes and eukaryotes.</title>
        <authorList>
            <person name="Spang A."/>
            <person name="Saw J.H."/>
            <person name="Jorgensen S.L."/>
            <person name="Zaremba-Niedzwiedzka K."/>
            <person name="Martijn J."/>
            <person name="Lind A.E."/>
            <person name="van Eijk R."/>
            <person name="Schleper C."/>
            <person name="Guy L."/>
            <person name="Ettema T.J."/>
        </authorList>
    </citation>
    <scope>NUCLEOTIDE SEQUENCE</scope>
</reference>